<dbReference type="EMBL" id="NHTK01001367">
    <property type="protein sequence ID" value="PPQ99179.1"/>
    <property type="molecule type" value="Genomic_DNA"/>
</dbReference>
<dbReference type="Proteomes" id="UP000284842">
    <property type="component" value="Unassembled WGS sequence"/>
</dbReference>
<evidence type="ECO:0000313" key="3">
    <source>
        <dbReference type="Proteomes" id="UP000284842"/>
    </source>
</evidence>
<evidence type="ECO:0000313" key="2">
    <source>
        <dbReference type="EMBL" id="PPQ99179.1"/>
    </source>
</evidence>
<protein>
    <recommendedName>
        <fullName evidence="1">DUF6593 domain-containing protein</fullName>
    </recommendedName>
</protein>
<dbReference type="InterPro" id="IPR046528">
    <property type="entry name" value="DUF6593"/>
</dbReference>
<feature type="domain" description="DUF6593" evidence="1">
    <location>
        <begin position="20"/>
        <end position="180"/>
    </location>
</feature>
<comment type="caution">
    <text evidence="2">The sequence shown here is derived from an EMBL/GenBank/DDBJ whole genome shotgun (WGS) entry which is preliminary data.</text>
</comment>
<dbReference type="Pfam" id="PF20236">
    <property type="entry name" value="DUF6593"/>
    <property type="match status" value="1"/>
</dbReference>
<dbReference type="OrthoDB" id="3360976at2759"/>
<keyword evidence="3" id="KW-1185">Reference proteome</keyword>
<name>A0A409Y880_9AGAR</name>
<proteinExistence type="predicted"/>
<accession>A0A409Y880</accession>
<gene>
    <name evidence="2" type="ORF">CVT24_009270</name>
</gene>
<dbReference type="InParanoid" id="A0A409Y880"/>
<sequence length="201" mass="22948">MSFNIYLTSKWDTAADGIWTTHEGQELYRTIDPWTSSTVTIERATASGPNATYSTLATLRFRDFHSDVLKFGGNEYKEGDFFRKGPMFTSSMKDFFNWGRDRIFTGPDNVEYAWKLRKHAVELHLNDDSKTPKVIATFHPKKSSLMGLRRGEPAYLEIMPEGQHMIDLIFITFIYAEKIRYDRELSSAAGKAGVKLGNAVQ</sequence>
<reference evidence="2 3" key="1">
    <citation type="journal article" date="2018" name="Evol. Lett.">
        <title>Horizontal gene cluster transfer increased hallucinogenic mushroom diversity.</title>
        <authorList>
            <person name="Reynolds H.T."/>
            <person name="Vijayakumar V."/>
            <person name="Gluck-Thaler E."/>
            <person name="Korotkin H.B."/>
            <person name="Matheny P.B."/>
            <person name="Slot J.C."/>
        </authorList>
    </citation>
    <scope>NUCLEOTIDE SEQUENCE [LARGE SCALE GENOMIC DNA]</scope>
    <source>
        <strain evidence="2 3">2629</strain>
    </source>
</reference>
<organism evidence="2 3">
    <name type="scientific">Panaeolus cyanescens</name>
    <dbReference type="NCBI Taxonomy" id="181874"/>
    <lineage>
        <taxon>Eukaryota</taxon>
        <taxon>Fungi</taxon>
        <taxon>Dikarya</taxon>
        <taxon>Basidiomycota</taxon>
        <taxon>Agaricomycotina</taxon>
        <taxon>Agaricomycetes</taxon>
        <taxon>Agaricomycetidae</taxon>
        <taxon>Agaricales</taxon>
        <taxon>Agaricineae</taxon>
        <taxon>Galeropsidaceae</taxon>
        <taxon>Panaeolus</taxon>
    </lineage>
</organism>
<dbReference type="AlphaFoldDB" id="A0A409Y880"/>
<evidence type="ECO:0000259" key="1">
    <source>
        <dbReference type="Pfam" id="PF20236"/>
    </source>
</evidence>